<dbReference type="InterPro" id="IPR045214">
    <property type="entry name" value="Surf1/Surf4"/>
</dbReference>
<evidence type="ECO:0000256" key="2">
    <source>
        <dbReference type="ARBA" id="ARBA00007165"/>
    </source>
</evidence>
<evidence type="ECO:0000256" key="4">
    <source>
        <dbReference type="ARBA" id="ARBA00022989"/>
    </source>
</evidence>
<evidence type="ECO:0000256" key="3">
    <source>
        <dbReference type="ARBA" id="ARBA00022692"/>
    </source>
</evidence>
<evidence type="ECO:0000256" key="1">
    <source>
        <dbReference type="ARBA" id="ARBA00004370"/>
    </source>
</evidence>
<comment type="caution">
    <text evidence="6">Lacks conserved residue(s) required for the propagation of feature annotation.</text>
</comment>
<comment type="caution">
    <text evidence="8">The sequence shown here is derived from an EMBL/GenBank/DDBJ whole genome shotgun (WGS) entry which is preliminary data.</text>
</comment>
<organism evidence="8 9">
    <name type="scientific">Massilia phyllostachyos</name>
    <dbReference type="NCBI Taxonomy" id="2898585"/>
    <lineage>
        <taxon>Bacteria</taxon>
        <taxon>Pseudomonadati</taxon>
        <taxon>Pseudomonadota</taxon>
        <taxon>Betaproteobacteria</taxon>
        <taxon>Burkholderiales</taxon>
        <taxon>Oxalobacteraceae</taxon>
        <taxon>Telluria group</taxon>
        <taxon>Massilia</taxon>
    </lineage>
</organism>
<comment type="similarity">
    <text evidence="2 6">Belongs to the SURF1 family.</text>
</comment>
<evidence type="ECO:0000313" key="8">
    <source>
        <dbReference type="EMBL" id="MCD2518123.1"/>
    </source>
</evidence>
<dbReference type="Pfam" id="PF02104">
    <property type="entry name" value="SURF1"/>
    <property type="match status" value="1"/>
</dbReference>
<evidence type="ECO:0000313" key="9">
    <source>
        <dbReference type="Proteomes" id="UP001179361"/>
    </source>
</evidence>
<gene>
    <name evidence="8" type="ORF">LQ564_17575</name>
</gene>
<evidence type="ECO:0000256" key="5">
    <source>
        <dbReference type="ARBA" id="ARBA00023136"/>
    </source>
</evidence>
<keyword evidence="5 6" id="KW-0472">Membrane</keyword>
<dbReference type="Proteomes" id="UP001179361">
    <property type="component" value="Unassembled WGS sequence"/>
</dbReference>
<dbReference type="PANTHER" id="PTHR23427">
    <property type="entry name" value="SURFEIT LOCUS PROTEIN"/>
    <property type="match status" value="1"/>
</dbReference>
<dbReference type="PANTHER" id="PTHR23427:SF2">
    <property type="entry name" value="SURFEIT LOCUS PROTEIN 1"/>
    <property type="match status" value="1"/>
</dbReference>
<evidence type="ECO:0000256" key="6">
    <source>
        <dbReference type="RuleBase" id="RU363076"/>
    </source>
</evidence>
<dbReference type="RefSeq" id="WP_231059414.1">
    <property type="nucleotide sequence ID" value="NZ_JAJNOC010000006.1"/>
</dbReference>
<accession>A0ABS8Q8P6</accession>
<dbReference type="CDD" id="cd06662">
    <property type="entry name" value="SURF1"/>
    <property type="match status" value="1"/>
</dbReference>
<evidence type="ECO:0000256" key="7">
    <source>
        <dbReference type="SAM" id="MobiDB-lite"/>
    </source>
</evidence>
<reference evidence="8" key="1">
    <citation type="submission" date="2021-11" db="EMBL/GenBank/DDBJ databases">
        <title>The complete genome of Massilia sp sp. G4R7.</title>
        <authorList>
            <person name="Liu L."/>
            <person name="Yue J."/>
            <person name="Yuan J."/>
            <person name="Yang F."/>
            <person name="Li L."/>
        </authorList>
    </citation>
    <scope>NUCLEOTIDE SEQUENCE</scope>
    <source>
        <strain evidence="8">G4R7</strain>
    </source>
</reference>
<keyword evidence="6" id="KW-1003">Cell membrane</keyword>
<protein>
    <recommendedName>
        <fullName evidence="6">SURF1-like protein</fullName>
    </recommendedName>
</protein>
<keyword evidence="3 6" id="KW-0812">Transmembrane</keyword>
<feature type="region of interest" description="Disordered" evidence="7">
    <location>
        <begin position="238"/>
        <end position="270"/>
    </location>
</feature>
<comment type="subcellular location">
    <subcellularLocation>
        <location evidence="6">Cell membrane</location>
        <topology evidence="6">Multi-pass membrane protein</topology>
    </subcellularLocation>
    <subcellularLocation>
        <location evidence="1">Membrane</location>
    </subcellularLocation>
</comment>
<feature type="transmembrane region" description="Helical" evidence="6">
    <location>
        <begin position="215"/>
        <end position="233"/>
    </location>
</feature>
<dbReference type="EMBL" id="JAJNOC010000006">
    <property type="protein sequence ID" value="MCD2518123.1"/>
    <property type="molecule type" value="Genomic_DNA"/>
</dbReference>
<proteinExistence type="inferred from homology"/>
<dbReference type="InterPro" id="IPR002994">
    <property type="entry name" value="Surf1/Shy1"/>
</dbReference>
<keyword evidence="4 6" id="KW-1133">Transmembrane helix</keyword>
<name>A0ABS8Q8P6_9BURK</name>
<keyword evidence="9" id="KW-1185">Reference proteome</keyword>
<dbReference type="PROSITE" id="PS50895">
    <property type="entry name" value="SURF1"/>
    <property type="match status" value="1"/>
</dbReference>
<sequence length="270" mass="28584">MRFRFQFRLIPFIAALLLALLGIALGNWQQGRAAQKLAVQEKLSAFAAAPPVALGPTITPAAALEYRRVTVTGEFVAGWPLFLANRPMAGRSGYYLVMPFKIAGSGTHVLVMRGWLPREAEYGKLPAFTTPGGVVRIEGIVASSAGHVMDIGTAAPLAPRAIVQNIDPAAMAGAAGLTLQPFFVQQTGPDVPGESLLRAWPAPSSGIDKHRGYAFQWYALAAMAVLFFVITGFRSGAKRGHAGNDKPGTHHAGNREAGSSDAGRKQAGRN</sequence>